<dbReference type="GO" id="GO:0000976">
    <property type="term" value="F:transcription cis-regulatory region binding"/>
    <property type="evidence" value="ECO:0007669"/>
    <property type="project" value="TreeGrafter"/>
</dbReference>
<keyword evidence="7" id="KW-1185">Reference proteome</keyword>
<evidence type="ECO:0000259" key="5">
    <source>
        <dbReference type="PROSITE" id="PS50977"/>
    </source>
</evidence>
<dbReference type="InterPro" id="IPR009057">
    <property type="entry name" value="Homeodomain-like_sf"/>
</dbReference>
<dbReference type="PANTHER" id="PTHR30055">
    <property type="entry name" value="HTH-TYPE TRANSCRIPTIONAL REGULATOR RUTR"/>
    <property type="match status" value="1"/>
</dbReference>
<dbReference type="SUPFAM" id="SSF46689">
    <property type="entry name" value="Homeodomain-like"/>
    <property type="match status" value="1"/>
</dbReference>
<gene>
    <name evidence="6" type="ORF">HNR40_009443</name>
</gene>
<dbReference type="PANTHER" id="PTHR30055:SF234">
    <property type="entry name" value="HTH-TYPE TRANSCRIPTIONAL REGULATOR BETI"/>
    <property type="match status" value="1"/>
</dbReference>
<dbReference type="EMBL" id="JACHIN010000020">
    <property type="protein sequence ID" value="MBB5083935.1"/>
    <property type="molecule type" value="Genomic_DNA"/>
</dbReference>
<dbReference type="RefSeq" id="WP_184973468.1">
    <property type="nucleotide sequence ID" value="NZ_JACHIN010000020.1"/>
</dbReference>
<evidence type="ECO:0000313" key="6">
    <source>
        <dbReference type="EMBL" id="MBB5083935.1"/>
    </source>
</evidence>
<organism evidence="6 7">
    <name type="scientific">Nonomuraea endophytica</name>
    <dbReference type="NCBI Taxonomy" id="714136"/>
    <lineage>
        <taxon>Bacteria</taxon>
        <taxon>Bacillati</taxon>
        <taxon>Actinomycetota</taxon>
        <taxon>Actinomycetes</taxon>
        <taxon>Streptosporangiales</taxon>
        <taxon>Streptosporangiaceae</taxon>
        <taxon>Nonomuraea</taxon>
    </lineage>
</organism>
<dbReference type="Gene3D" id="1.10.357.10">
    <property type="entry name" value="Tetracycline Repressor, domain 2"/>
    <property type="match status" value="1"/>
</dbReference>
<dbReference type="Pfam" id="PF00440">
    <property type="entry name" value="TetR_N"/>
    <property type="match status" value="1"/>
</dbReference>
<feature type="domain" description="HTH tetR-type" evidence="5">
    <location>
        <begin position="16"/>
        <end position="76"/>
    </location>
</feature>
<dbReference type="Proteomes" id="UP000568380">
    <property type="component" value="Unassembled WGS sequence"/>
</dbReference>
<dbReference type="GO" id="GO:0003700">
    <property type="term" value="F:DNA-binding transcription factor activity"/>
    <property type="evidence" value="ECO:0007669"/>
    <property type="project" value="TreeGrafter"/>
</dbReference>
<dbReference type="InterPro" id="IPR050109">
    <property type="entry name" value="HTH-type_TetR-like_transc_reg"/>
</dbReference>
<evidence type="ECO:0000256" key="3">
    <source>
        <dbReference type="ARBA" id="ARBA00023163"/>
    </source>
</evidence>
<evidence type="ECO:0000256" key="2">
    <source>
        <dbReference type="ARBA" id="ARBA00023125"/>
    </source>
</evidence>
<keyword evidence="1" id="KW-0805">Transcription regulation</keyword>
<proteinExistence type="predicted"/>
<evidence type="ECO:0000313" key="7">
    <source>
        <dbReference type="Proteomes" id="UP000568380"/>
    </source>
</evidence>
<evidence type="ECO:0000256" key="1">
    <source>
        <dbReference type="ARBA" id="ARBA00023015"/>
    </source>
</evidence>
<reference evidence="6 7" key="1">
    <citation type="submission" date="2020-08" db="EMBL/GenBank/DDBJ databases">
        <title>Genomic Encyclopedia of Type Strains, Phase IV (KMG-IV): sequencing the most valuable type-strain genomes for metagenomic binning, comparative biology and taxonomic classification.</title>
        <authorList>
            <person name="Goeker M."/>
        </authorList>
    </citation>
    <scope>NUCLEOTIDE SEQUENCE [LARGE SCALE GENOMIC DNA]</scope>
    <source>
        <strain evidence="6 7">DSM 45385</strain>
    </source>
</reference>
<protein>
    <submittedName>
        <fullName evidence="6">AcrR family transcriptional regulator</fullName>
    </submittedName>
</protein>
<dbReference type="InterPro" id="IPR001647">
    <property type="entry name" value="HTH_TetR"/>
</dbReference>
<feature type="DNA-binding region" description="H-T-H motif" evidence="4">
    <location>
        <begin position="39"/>
        <end position="58"/>
    </location>
</feature>
<keyword evidence="3" id="KW-0804">Transcription</keyword>
<evidence type="ECO:0000256" key="4">
    <source>
        <dbReference type="PROSITE-ProRule" id="PRU00335"/>
    </source>
</evidence>
<accession>A0A7W8EK78</accession>
<sequence>MGERSQRTDGRTARAQATRARVVAAAAGLFTGTGYTLTSIGAIAAAAGVSEQTIYYSFGTKKAVLAAALDRAVAGDDQPIPTLERPWAREAVADPDPRGQLRRQAAGAGDIYLRAAPLLDVVRSAAPTDPDLSELWAANLRQRLAVQQVFARALAGKTPLRDGMKPEIAADIALTILSPETYTLLVTERRWTHAAWQAWAETALTRMLL</sequence>
<comment type="caution">
    <text evidence="6">The sequence shown here is derived from an EMBL/GenBank/DDBJ whole genome shotgun (WGS) entry which is preliminary data.</text>
</comment>
<dbReference type="PRINTS" id="PR00455">
    <property type="entry name" value="HTHTETR"/>
</dbReference>
<dbReference type="AlphaFoldDB" id="A0A7W8EK78"/>
<keyword evidence="2 4" id="KW-0238">DNA-binding</keyword>
<dbReference type="PROSITE" id="PS50977">
    <property type="entry name" value="HTH_TETR_2"/>
    <property type="match status" value="1"/>
</dbReference>
<name>A0A7W8EK78_9ACTN</name>